<dbReference type="PROSITE" id="PS00211">
    <property type="entry name" value="ABC_TRANSPORTER_1"/>
    <property type="match status" value="1"/>
</dbReference>
<comment type="similarity">
    <text evidence="2">Belongs to the ABC transporter superfamily.</text>
</comment>
<organism evidence="12 13">
    <name type="scientific">Catonella morbi ATCC 51271</name>
    <dbReference type="NCBI Taxonomy" id="592026"/>
    <lineage>
        <taxon>Bacteria</taxon>
        <taxon>Bacillati</taxon>
        <taxon>Bacillota</taxon>
        <taxon>Clostridia</taxon>
        <taxon>Lachnospirales</taxon>
        <taxon>Lachnospiraceae</taxon>
        <taxon>Catonella</taxon>
    </lineage>
</organism>
<gene>
    <name evidence="12" type="ORF">GCWU0000282_000715</name>
</gene>
<dbReference type="GO" id="GO:0016887">
    <property type="term" value="F:ATP hydrolysis activity"/>
    <property type="evidence" value="ECO:0007669"/>
    <property type="project" value="InterPro"/>
</dbReference>
<dbReference type="Pfam" id="PF00005">
    <property type="entry name" value="ABC_tran"/>
    <property type="match status" value="2"/>
</dbReference>
<keyword evidence="13" id="KW-1185">Reference proteome</keyword>
<dbReference type="eggNOG" id="COG1122">
    <property type="taxonomic scope" value="Bacteria"/>
</dbReference>
<dbReference type="PANTHER" id="PTHR43553:SF23">
    <property type="entry name" value="ABC TRANSPORTER ATP-BINDING COMPONENT"/>
    <property type="match status" value="1"/>
</dbReference>
<dbReference type="Gene3D" id="3.40.50.300">
    <property type="entry name" value="P-loop containing nucleotide triphosphate hydrolases"/>
    <property type="match status" value="2"/>
</dbReference>
<dbReference type="PANTHER" id="PTHR43553">
    <property type="entry name" value="HEAVY METAL TRANSPORTER"/>
    <property type="match status" value="1"/>
</dbReference>
<evidence type="ECO:0000256" key="7">
    <source>
        <dbReference type="ARBA" id="ARBA00022840"/>
    </source>
</evidence>
<evidence type="ECO:0000256" key="5">
    <source>
        <dbReference type="ARBA" id="ARBA00022737"/>
    </source>
</evidence>
<protein>
    <submittedName>
        <fullName evidence="12">ABC transporter, ATP-binding protein</fullName>
    </submittedName>
</protein>
<keyword evidence="5" id="KW-0677">Repeat</keyword>
<dbReference type="GO" id="GO:0043190">
    <property type="term" value="C:ATP-binding cassette (ABC) transporter complex"/>
    <property type="evidence" value="ECO:0007669"/>
    <property type="project" value="TreeGrafter"/>
</dbReference>
<dbReference type="InterPro" id="IPR003439">
    <property type="entry name" value="ABC_transporter-like_ATP-bd"/>
</dbReference>
<evidence type="ECO:0000256" key="6">
    <source>
        <dbReference type="ARBA" id="ARBA00022741"/>
    </source>
</evidence>
<evidence type="ECO:0000256" key="9">
    <source>
        <dbReference type="ARBA" id="ARBA00023136"/>
    </source>
</evidence>
<dbReference type="HOGENOM" id="CLU_000604_86_7_9"/>
<keyword evidence="8" id="KW-1278">Translocase</keyword>
<feature type="domain" description="ABC transporter" evidence="11">
    <location>
        <begin position="11"/>
        <end position="249"/>
    </location>
</feature>
<sequence>MESSVRGIIMILLKDVSYEWEDGRTALKNINLEIKKGEFILISGKSGSGKSTLGSVMNGLIPHYYKGKMQGKVFVSGKDISKLLLHEIGHIVGTVFQDPRSQFFTTTTDEEIAFGLQTICKSRDEIKHRVEEVYAELDTPELKGKSVFELSSGQKQKIAIASIYAMNPKVLILDEPSANLDMKATFDLFLILEKLKKKGTTVVLIEHRLYYVKSLFDRFLLMKDGGIAQDLSREEVIHLEGEFWDENGLRTLELEEYRISEKKDSYQLNDESISGKGLKFCYSSTTKVGNKQKQYILNHLDFNMECGKAIGLIGLNGTGKTTFARVISGLEKIKEGTIWAEKDKELNRKDLMDMSYFVFQDSDYQLFSGSVLDEMLLGMEGKDKKENTQKAKSILNVLGLDKYIDKHPFALSRGEKQRLTIACGMMKRAKVFIYDEPTSGCDKDSMLSVAKLIEEQLKNGTTVLVISHDFEFLANTVSKLWVMGDGKIEKVLNMSESNKFLILDKMRGGRELVR</sequence>
<evidence type="ECO:0000256" key="8">
    <source>
        <dbReference type="ARBA" id="ARBA00022967"/>
    </source>
</evidence>
<evidence type="ECO:0000313" key="13">
    <source>
        <dbReference type="Proteomes" id="UP000018227"/>
    </source>
</evidence>
<comment type="function">
    <text evidence="10">Probably part of an ABC transporter complex. Responsible for energy coupling to the transport system.</text>
</comment>
<dbReference type="PROSITE" id="PS50893">
    <property type="entry name" value="ABC_TRANSPORTER_2"/>
    <property type="match status" value="2"/>
</dbReference>
<dbReference type="CDD" id="cd03225">
    <property type="entry name" value="ABC_cobalt_CbiO_domain1"/>
    <property type="match status" value="1"/>
</dbReference>
<comment type="subcellular location">
    <subcellularLocation>
        <location evidence="1">Cell membrane</location>
        <topology evidence="1">Peripheral membrane protein</topology>
    </subcellularLocation>
</comment>
<dbReference type="Proteomes" id="UP000018227">
    <property type="component" value="Unassembled WGS sequence"/>
</dbReference>
<name>V2ZBQ8_9FIRM</name>
<accession>V2ZBQ8</accession>
<keyword evidence="7 12" id="KW-0067">ATP-binding</keyword>
<dbReference type="STRING" id="592026.GCWU0000282_000715"/>
<evidence type="ECO:0000256" key="10">
    <source>
        <dbReference type="ARBA" id="ARBA00025157"/>
    </source>
</evidence>
<dbReference type="EMBL" id="ACIL03000005">
    <property type="protein sequence ID" value="ESL04365.1"/>
    <property type="molecule type" value="Genomic_DNA"/>
</dbReference>
<proteinExistence type="inferred from homology"/>
<dbReference type="SMART" id="SM00382">
    <property type="entry name" value="AAA"/>
    <property type="match status" value="2"/>
</dbReference>
<dbReference type="InterPro" id="IPR027417">
    <property type="entry name" value="P-loop_NTPase"/>
</dbReference>
<dbReference type="InterPro" id="IPR050095">
    <property type="entry name" value="ECF_ABC_transporter_ATP-bd"/>
</dbReference>
<evidence type="ECO:0000256" key="1">
    <source>
        <dbReference type="ARBA" id="ARBA00004202"/>
    </source>
</evidence>
<evidence type="ECO:0000256" key="4">
    <source>
        <dbReference type="ARBA" id="ARBA00022475"/>
    </source>
</evidence>
<dbReference type="GO" id="GO:0042626">
    <property type="term" value="F:ATPase-coupled transmembrane transporter activity"/>
    <property type="evidence" value="ECO:0007669"/>
    <property type="project" value="TreeGrafter"/>
</dbReference>
<keyword evidence="4" id="KW-1003">Cell membrane</keyword>
<keyword evidence="9" id="KW-0472">Membrane</keyword>
<evidence type="ECO:0000313" key="12">
    <source>
        <dbReference type="EMBL" id="ESL04365.1"/>
    </source>
</evidence>
<dbReference type="FunFam" id="3.40.50.300:FF:000224">
    <property type="entry name" value="Energy-coupling factor transporter ATP-binding protein EcfA"/>
    <property type="match status" value="1"/>
</dbReference>
<dbReference type="InterPro" id="IPR015856">
    <property type="entry name" value="ABC_transpr_CbiO/EcfA_su"/>
</dbReference>
<dbReference type="InterPro" id="IPR017871">
    <property type="entry name" value="ABC_transporter-like_CS"/>
</dbReference>
<comment type="caution">
    <text evidence="12">The sequence shown here is derived from an EMBL/GenBank/DDBJ whole genome shotgun (WGS) entry which is preliminary data.</text>
</comment>
<reference evidence="12 13" key="1">
    <citation type="submission" date="2013-06" db="EMBL/GenBank/DDBJ databases">
        <authorList>
            <person name="Weinstock G."/>
            <person name="Sodergren E."/>
            <person name="Clifton S."/>
            <person name="Fulton L."/>
            <person name="Fulton B."/>
            <person name="Courtney L."/>
            <person name="Fronick C."/>
            <person name="Harrison M."/>
            <person name="Strong C."/>
            <person name="Farmer C."/>
            <person name="Delahaunty K."/>
            <person name="Markovic C."/>
            <person name="Hall O."/>
            <person name="Minx P."/>
            <person name="Tomlinson C."/>
            <person name="Mitreva M."/>
            <person name="Nelson J."/>
            <person name="Hou S."/>
            <person name="Wollam A."/>
            <person name="Pepin K.H."/>
            <person name="Johnson M."/>
            <person name="Bhonagiri V."/>
            <person name="Nash W.E."/>
            <person name="Warren W."/>
            <person name="Chinwalla A."/>
            <person name="Mardis E.R."/>
            <person name="Wilson R.K."/>
        </authorList>
    </citation>
    <scope>NUCLEOTIDE SEQUENCE [LARGE SCALE GENOMIC DNA]</scope>
    <source>
        <strain evidence="12 13">ATCC 51271</strain>
    </source>
</reference>
<dbReference type="GO" id="GO:0005524">
    <property type="term" value="F:ATP binding"/>
    <property type="evidence" value="ECO:0007669"/>
    <property type="project" value="UniProtKB-KW"/>
</dbReference>
<evidence type="ECO:0000256" key="3">
    <source>
        <dbReference type="ARBA" id="ARBA00022448"/>
    </source>
</evidence>
<dbReference type="InterPro" id="IPR003593">
    <property type="entry name" value="AAA+_ATPase"/>
</dbReference>
<keyword evidence="3" id="KW-0813">Transport</keyword>
<evidence type="ECO:0000259" key="11">
    <source>
        <dbReference type="PROSITE" id="PS50893"/>
    </source>
</evidence>
<dbReference type="SUPFAM" id="SSF52540">
    <property type="entry name" value="P-loop containing nucleoside triphosphate hydrolases"/>
    <property type="match status" value="2"/>
</dbReference>
<feature type="domain" description="ABC transporter" evidence="11">
    <location>
        <begin position="280"/>
        <end position="510"/>
    </location>
</feature>
<evidence type="ECO:0000256" key="2">
    <source>
        <dbReference type="ARBA" id="ARBA00005417"/>
    </source>
</evidence>
<keyword evidence="6" id="KW-0547">Nucleotide-binding</keyword>
<dbReference type="AlphaFoldDB" id="V2ZBQ8"/>